<dbReference type="AlphaFoldDB" id="A0A9X2GQ85"/>
<accession>A0A9X2GQ85</accession>
<evidence type="ECO:0000259" key="4">
    <source>
        <dbReference type="Pfam" id="PF02518"/>
    </source>
</evidence>
<dbReference type="Proteomes" id="UP001139648">
    <property type="component" value="Unassembled WGS sequence"/>
</dbReference>
<sequence length="133" mass="14170">MDHGLVRGSRDQVGDRVVPGSAQRLGLTAHLTVRTAEPRFSPSAEKTIYFFISEALTNVYKHAQTDQVWVSLRLVDKIIIAEVRDDGVGGAAPTGRGLTGMHDRIAAFGGHLDIASHPGQGTRLTASLPAEAS</sequence>
<dbReference type="CDD" id="cd16917">
    <property type="entry name" value="HATPase_UhpB-NarQ-NarX-like"/>
    <property type="match status" value="1"/>
</dbReference>
<keyword evidence="2 5" id="KW-0418">Kinase</keyword>
<evidence type="ECO:0000313" key="6">
    <source>
        <dbReference type="Proteomes" id="UP001139648"/>
    </source>
</evidence>
<keyword evidence="3" id="KW-0902">Two-component regulatory system</keyword>
<dbReference type="Pfam" id="PF02518">
    <property type="entry name" value="HATPase_c"/>
    <property type="match status" value="1"/>
</dbReference>
<dbReference type="InterPro" id="IPR003594">
    <property type="entry name" value="HATPase_dom"/>
</dbReference>
<evidence type="ECO:0000256" key="1">
    <source>
        <dbReference type="ARBA" id="ARBA00022679"/>
    </source>
</evidence>
<protein>
    <submittedName>
        <fullName evidence="5">Signal transduction histidine kinase</fullName>
    </submittedName>
</protein>
<dbReference type="EMBL" id="JAMZEB010000002">
    <property type="protein sequence ID" value="MCP2358498.1"/>
    <property type="molecule type" value="Genomic_DNA"/>
</dbReference>
<dbReference type="InterPro" id="IPR036890">
    <property type="entry name" value="HATPase_C_sf"/>
</dbReference>
<keyword evidence="6" id="KW-1185">Reference proteome</keyword>
<dbReference type="GO" id="GO:0000160">
    <property type="term" value="P:phosphorelay signal transduction system"/>
    <property type="evidence" value="ECO:0007669"/>
    <property type="project" value="UniProtKB-KW"/>
</dbReference>
<reference evidence="5" key="1">
    <citation type="submission" date="2022-06" db="EMBL/GenBank/DDBJ databases">
        <title>Sequencing the genomes of 1000 actinobacteria strains.</title>
        <authorList>
            <person name="Klenk H.-P."/>
        </authorList>
    </citation>
    <scope>NUCLEOTIDE SEQUENCE</scope>
    <source>
        <strain evidence="5">DSM 46694</strain>
    </source>
</reference>
<gene>
    <name evidence="5" type="ORF">HD597_005518</name>
</gene>
<dbReference type="Gene3D" id="3.30.565.10">
    <property type="entry name" value="Histidine kinase-like ATPase, C-terminal domain"/>
    <property type="match status" value="1"/>
</dbReference>
<dbReference type="RefSeq" id="WP_253745693.1">
    <property type="nucleotide sequence ID" value="NZ_BAABKA010000059.1"/>
</dbReference>
<evidence type="ECO:0000256" key="2">
    <source>
        <dbReference type="ARBA" id="ARBA00022777"/>
    </source>
</evidence>
<dbReference type="PANTHER" id="PTHR24421">
    <property type="entry name" value="NITRATE/NITRITE SENSOR PROTEIN NARX-RELATED"/>
    <property type="match status" value="1"/>
</dbReference>
<organism evidence="5 6">
    <name type="scientific">Nonomuraea thailandensis</name>
    <dbReference type="NCBI Taxonomy" id="1188745"/>
    <lineage>
        <taxon>Bacteria</taxon>
        <taxon>Bacillati</taxon>
        <taxon>Actinomycetota</taxon>
        <taxon>Actinomycetes</taxon>
        <taxon>Streptosporangiales</taxon>
        <taxon>Streptosporangiaceae</taxon>
        <taxon>Nonomuraea</taxon>
    </lineage>
</organism>
<proteinExistence type="predicted"/>
<evidence type="ECO:0000256" key="3">
    <source>
        <dbReference type="ARBA" id="ARBA00023012"/>
    </source>
</evidence>
<keyword evidence="1" id="KW-0808">Transferase</keyword>
<name>A0A9X2GQ85_9ACTN</name>
<feature type="domain" description="Histidine kinase/HSP90-like ATPase" evidence="4">
    <location>
        <begin position="46"/>
        <end position="131"/>
    </location>
</feature>
<dbReference type="GO" id="GO:0016301">
    <property type="term" value="F:kinase activity"/>
    <property type="evidence" value="ECO:0007669"/>
    <property type="project" value="UniProtKB-KW"/>
</dbReference>
<comment type="caution">
    <text evidence="5">The sequence shown here is derived from an EMBL/GenBank/DDBJ whole genome shotgun (WGS) entry which is preliminary data.</text>
</comment>
<dbReference type="InterPro" id="IPR050482">
    <property type="entry name" value="Sensor_HK_TwoCompSys"/>
</dbReference>
<evidence type="ECO:0000313" key="5">
    <source>
        <dbReference type="EMBL" id="MCP2358498.1"/>
    </source>
</evidence>
<dbReference type="SUPFAM" id="SSF55874">
    <property type="entry name" value="ATPase domain of HSP90 chaperone/DNA topoisomerase II/histidine kinase"/>
    <property type="match status" value="1"/>
</dbReference>